<dbReference type="Proteomes" id="UP000240505">
    <property type="component" value="Chromosome"/>
</dbReference>
<accession>A0A2R4C9V5</accession>
<dbReference type="RefSeq" id="WP_107141744.1">
    <property type="nucleotide sequence ID" value="NZ_CP028324.1"/>
</dbReference>
<dbReference type="SUPFAM" id="SSF55486">
    <property type="entry name" value="Metalloproteases ('zincins'), catalytic domain"/>
    <property type="match status" value="2"/>
</dbReference>
<evidence type="ECO:0000256" key="1">
    <source>
        <dbReference type="SAM" id="SignalP"/>
    </source>
</evidence>
<feature type="chain" id="PRO_5015356991" evidence="1">
    <location>
        <begin position="20"/>
        <end position="358"/>
    </location>
</feature>
<evidence type="ECO:0000313" key="2">
    <source>
        <dbReference type="EMBL" id="AVR96397.1"/>
    </source>
</evidence>
<dbReference type="InterPro" id="IPR024079">
    <property type="entry name" value="MetalloPept_cat_dom_sf"/>
</dbReference>
<feature type="signal peptide" evidence="1">
    <location>
        <begin position="1"/>
        <end position="19"/>
    </location>
</feature>
<keyword evidence="1" id="KW-0732">Signal</keyword>
<dbReference type="GO" id="GO:0008237">
    <property type="term" value="F:metallopeptidase activity"/>
    <property type="evidence" value="ECO:0007669"/>
    <property type="project" value="InterPro"/>
</dbReference>
<dbReference type="OrthoDB" id="8198236at2"/>
<proteinExistence type="predicted"/>
<evidence type="ECO:0000313" key="3">
    <source>
        <dbReference type="Proteomes" id="UP000240505"/>
    </source>
</evidence>
<name>A0A2R4C9V5_9BURK</name>
<keyword evidence="3" id="KW-1185">Reference proteome</keyword>
<dbReference type="AlphaFoldDB" id="A0A2R4C9V5"/>
<gene>
    <name evidence="2" type="ORF">C9I28_12315</name>
</gene>
<dbReference type="NCBIfam" id="NF038122">
    <property type="entry name" value="metallo_LGF"/>
    <property type="match status" value="1"/>
</dbReference>
<dbReference type="Gene3D" id="3.40.390.10">
    <property type="entry name" value="Collagenase (Catalytic Domain)"/>
    <property type="match status" value="1"/>
</dbReference>
<dbReference type="KEGG" id="masz:C9I28_12315"/>
<sequence>MKTLLSALTLAAAAGGAAAAPTFNFSFIPGTSMQAQQGFIDAAARWSNLLDDNVTVNLTVGFNPLDPGILGQAQSAQQLYSYNTFRNALGDDSKSSYDTRAVGSLASGSTFNMLLNRTLNSPNGAGNATPFVDNDGDANNAFVRLATAEAKALGLNPAVQSLSGCIGPCDGFIQFSSNYKFDFTPNDGISADAFDFVGVAAHEIGHSLGFISGVDVLDFNSTSPDFYDDSEFTFVTGLDMFRYSAQSAAAGVIDWTADEREKHLSLDGGATLMAPFSSGIVYGDGRQASHWKDDLFIGLMDPTAGMGELLAITSNDLLAMDVIGWDVPAIPEPSTAAMLASGLLLLGRRRDLFRKSTK</sequence>
<dbReference type="EMBL" id="CP028324">
    <property type="protein sequence ID" value="AVR96397.1"/>
    <property type="molecule type" value="Genomic_DNA"/>
</dbReference>
<protein>
    <submittedName>
        <fullName evidence="2">PEP-CTERM sorting domain-containing protein</fullName>
    </submittedName>
</protein>
<reference evidence="2 3" key="1">
    <citation type="submission" date="2018-03" db="EMBL/GenBank/DDBJ databases">
        <title>Massilia armeniaca sp. nov., isolated from desert soil.</title>
        <authorList>
            <person name="Huang H."/>
            <person name="Ren M."/>
        </authorList>
    </citation>
    <scope>NUCLEOTIDE SEQUENCE [LARGE SCALE GENOMIC DNA]</scope>
    <source>
        <strain evidence="2 3">ZMN-3</strain>
    </source>
</reference>
<organism evidence="2 3">
    <name type="scientific">Pseudoduganella armeniaca</name>
    <dbReference type="NCBI Taxonomy" id="2072590"/>
    <lineage>
        <taxon>Bacteria</taxon>
        <taxon>Pseudomonadati</taxon>
        <taxon>Pseudomonadota</taxon>
        <taxon>Betaproteobacteria</taxon>
        <taxon>Burkholderiales</taxon>
        <taxon>Oxalobacteraceae</taxon>
        <taxon>Telluria group</taxon>
        <taxon>Pseudoduganella</taxon>
    </lineage>
</organism>